<keyword evidence="11" id="KW-0479">Metal-binding</keyword>
<dbReference type="Gene3D" id="3.30.70.100">
    <property type="match status" value="1"/>
</dbReference>
<dbReference type="Gene3D" id="3.40.1110.10">
    <property type="entry name" value="Calcium-transporting ATPase, cytoplasmic domain N"/>
    <property type="match status" value="1"/>
</dbReference>
<feature type="domain" description="HMA" evidence="12">
    <location>
        <begin position="5"/>
        <end position="74"/>
    </location>
</feature>
<accession>A0A410QEY7</accession>
<dbReference type="SUPFAM" id="SSF81665">
    <property type="entry name" value="Calcium ATPase, transmembrane domain M"/>
    <property type="match status" value="1"/>
</dbReference>
<comment type="similarity">
    <text evidence="2 11">Belongs to the cation transport ATPase (P-type) (TC 3.A.3) family. Type IB subfamily.</text>
</comment>
<dbReference type="PRINTS" id="PR00119">
    <property type="entry name" value="CATATPASE"/>
</dbReference>
<dbReference type="PANTHER" id="PTHR48085:SF5">
    <property type="entry name" value="CADMIUM_ZINC-TRANSPORTING ATPASE HMA4-RELATED"/>
    <property type="match status" value="1"/>
</dbReference>
<dbReference type="OrthoDB" id="9760364at2"/>
<dbReference type="Pfam" id="PF00403">
    <property type="entry name" value="HMA"/>
    <property type="match status" value="1"/>
</dbReference>
<dbReference type="InterPro" id="IPR006121">
    <property type="entry name" value="HMA_dom"/>
</dbReference>
<dbReference type="NCBIfam" id="TIGR01512">
    <property type="entry name" value="ATPase-IB2_Cd"/>
    <property type="match status" value="1"/>
</dbReference>
<gene>
    <name evidence="13" type="primary">cadA</name>
    <name evidence="13" type="ORF">EQM13_13260</name>
</gene>
<keyword evidence="6 11" id="KW-0067">ATP-binding</keyword>
<evidence type="ECO:0000256" key="6">
    <source>
        <dbReference type="ARBA" id="ARBA00022840"/>
    </source>
</evidence>
<evidence type="ECO:0000313" key="13">
    <source>
        <dbReference type="EMBL" id="QAT62464.1"/>
    </source>
</evidence>
<dbReference type="SUPFAM" id="SSF81653">
    <property type="entry name" value="Calcium ATPase, transduction domain A"/>
    <property type="match status" value="1"/>
</dbReference>
<dbReference type="EMBL" id="CP035282">
    <property type="protein sequence ID" value="QAT62464.1"/>
    <property type="molecule type" value="Genomic_DNA"/>
</dbReference>
<dbReference type="Gene3D" id="2.70.150.10">
    <property type="entry name" value="Calcium-transporting ATPase, cytoplasmic transduction domain A"/>
    <property type="match status" value="1"/>
</dbReference>
<dbReference type="InterPro" id="IPR036163">
    <property type="entry name" value="HMA_dom_sf"/>
</dbReference>
<dbReference type="Gene3D" id="3.40.50.1000">
    <property type="entry name" value="HAD superfamily/HAD-like"/>
    <property type="match status" value="1"/>
</dbReference>
<evidence type="ECO:0000256" key="2">
    <source>
        <dbReference type="ARBA" id="ARBA00006024"/>
    </source>
</evidence>
<dbReference type="SUPFAM" id="SSF55008">
    <property type="entry name" value="HMA, heavy metal-associated domain"/>
    <property type="match status" value="1"/>
</dbReference>
<dbReference type="InterPro" id="IPR023298">
    <property type="entry name" value="ATPase_P-typ_TM_dom_sf"/>
</dbReference>
<protein>
    <recommendedName>
        <fullName evidence="9">Cd(2+)-exporting ATPase</fullName>
        <ecNumber evidence="9">7.2.2.21</ecNumber>
    </recommendedName>
</protein>
<feature type="transmembrane region" description="Helical" evidence="11">
    <location>
        <begin position="660"/>
        <end position="679"/>
    </location>
</feature>
<evidence type="ECO:0000259" key="12">
    <source>
        <dbReference type="PROSITE" id="PS50846"/>
    </source>
</evidence>
<dbReference type="PRINTS" id="PR00941">
    <property type="entry name" value="CDATPASE"/>
</dbReference>
<feature type="transmembrane region" description="Helical" evidence="11">
    <location>
        <begin position="324"/>
        <end position="345"/>
    </location>
</feature>
<keyword evidence="7 11" id="KW-1133">Transmembrane helix</keyword>
<comment type="catalytic activity">
    <reaction evidence="10">
        <text>Cd(2+)(in) + ATP + H2O = Cd(2+)(out) + ADP + phosphate + H(+)</text>
        <dbReference type="Rhea" id="RHEA:12132"/>
        <dbReference type="ChEBI" id="CHEBI:15377"/>
        <dbReference type="ChEBI" id="CHEBI:15378"/>
        <dbReference type="ChEBI" id="CHEBI:30616"/>
        <dbReference type="ChEBI" id="CHEBI:43474"/>
        <dbReference type="ChEBI" id="CHEBI:48775"/>
        <dbReference type="ChEBI" id="CHEBI:456216"/>
        <dbReference type="EC" id="7.2.2.21"/>
    </reaction>
</comment>
<dbReference type="InterPro" id="IPR008250">
    <property type="entry name" value="ATPase_P-typ_transduc_dom_A_sf"/>
</dbReference>
<evidence type="ECO:0000256" key="11">
    <source>
        <dbReference type="RuleBase" id="RU362081"/>
    </source>
</evidence>
<keyword evidence="3" id="KW-0104">Cadmium</keyword>
<keyword evidence="5 11" id="KW-0547">Nucleotide-binding</keyword>
<name>A0A410QEY7_9FIRM</name>
<evidence type="ECO:0000256" key="10">
    <source>
        <dbReference type="ARBA" id="ARBA00049338"/>
    </source>
</evidence>
<dbReference type="GO" id="GO:0005886">
    <property type="term" value="C:plasma membrane"/>
    <property type="evidence" value="ECO:0007669"/>
    <property type="project" value="UniProtKB-SubCell"/>
</dbReference>
<dbReference type="CDD" id="cd07548">
    <property type="entry name" value="P-type_ATPase-Cd_Zn_Co_like"/>
    <property type="match status" value="1"/>
</dbReference>
<dbReference type="KEGG" id="spoa:EQM13_13260"/>
<keyword evidence="11" id="KW-1003">Cell membrane</keyword>
<proteinExistence type="inferred from homology"/>
<dbReference type="NCBIfam" id="TIGR01525">
    <property type="entry name" value="ATPase-IB_hvy"/>
    <property type="match status" value="1"/>
</dbReference>
<organism evidence="13 14">
    <name type="scientific">Acidilutibacter cellobiosedens</name>
    <dbReference type="NCBI Taxonomy" id="2507161"/>
    <lineage>
        <taxon>Bacteria</taxon>
        <taxon>Bacillati</taxon>
        <taxon>Bacillota</taxon>
        <taxon>Tissierellia</taxon>
        <taxon>Tissierellales</taxon>
        <taxon>Acidilutibacteraceae</taxon>
        <taxon>Acidilutibacter</taxon>
    </lineage>
</organism>
<dbReference type="GO" id="GO:0008551">
    <property type="term" value="F:P-type cadmium transporter activity"/>
    <property type="evidence" value="ECO:0007669"/>
    <property type="project" value="UniProtKB-EC"/>
</dbReference>
<evidence type="ECO:0000256" key="8">
    <source>
        <dbReference type="ARBA" id="ARBA00023136"/>
    </source>
</evidence>
<evidence type="ECO:0000256" key="3">
    <source>
        <dbReference type="ARBA" id="ARBA00022539"/>
    </source>
</evidence>
<dbReference type="InterPro" id="IPR036412">
    <property type="entry name" value="HAD-like_sf"/>
</dbReference>
<feature type="transmembrane region" description="Helical" evidence="11">
    <location>
        <begin position="124"/>
        <end position="143"/>
    </location>
</feature>
<dbReference type="PROSITE" id="PS00154">
    <property type="entry name" value="ATPASE_E1_E2"/>
    <property type="match status" value="1"/>
</dbReference>
<dbReference type="PANTHER" id="PTHR48085">
    <property type="entry name" value="CADMIUM/ZINC-TRANSPORTING ATPASE HMA2-RELATED"/>
    <property type="match status" value="1"/>
</dbReference>
<evidence type="ECO:0000256" key="7">
    <source>
        <dbReference type="ARBA" id="ARBA00022989"/>
    </source>
</evidence>
<evidence type="ECO:0000256" key="5">
    <source>
        <dbReference type="ARBA" id="ARBA00022741"/>
    </source>
</evidence>
<keyword evidence="8 11" id="KW-0472">Membrane</keyword>
<dbReference type="GO" id="GO:0016887">
    <property type="term" value="F:ATP hydrolysis activity"/>
    <property type="evidence" value="ECO:0007669"/>
    <property type="project" value="InterPro"/>
</dbReference>
<dbReference type="InterPro" id="IPR051014">
    <property type="entry name" value="Cation_Transport_ATPase_IB"/>
</dbReference>
<feature type="transmembrane region" description="Helical" evidence="11">
    <location>
        <begin position="351"/>
        <end position="376"/>
    </location>
</feature>
<dbReference type="GO" id="GO:0046872">
    <property type="term" value="F:metal ion binding"/>
    <property type="evidence" value="ECO:0007669"/>
    <property type="project" value="UniProtKB-KW"/>
</dbReference>
<dbReference type="NCBIfam" id="TIGR01494">
    <property type="entry name" value="ATPase_P-type"/>
    <property type="match status" value="1"/>
</dbReference>
<dbReference type="CDD" id="cd00371">
    <property type="entry name" value="HMA"/>
    <property type="match status" value="1"/>
</dbReference>
<dbReference type="InterPro" id="IPR059000">
    <property type="entry name" value="ATPase_P-type_domA"/>
</dbReference>
<reference evidence="14" key="1">
    <citation type="submission" date="2019-01" db="EMBL/GenBank/DDBJ databases">
        <title>Draft genomes of a novel of Sporanaerobacter strains.</title>
        <authorList>
            <person name="Ma S."/>
        </authorList>
    </citation>
    <scope>NUCLEOTIDE SEQUENCE [LARGE SCALE GENOMIC DNA]</scope>
    <source>
        <strain evidence="14">NJN-17</strain>
    </source>
</reference>
<dbReference type="InterPro" id="IPR023214">
    <property type="entry name" value="HAD_sf"/>
</dbReference>
<dbReference type="InterPro" id="IPR027256">
    <property type="entry name" value="P-typ_ATPase_IB"/>
</dbReference>
<comment type="subcellular location">
    <subcellularLocation>
        <location evidence="1">Cell membrane</location>
        <topology evidence="1">Multi-pass membrane protein</topology>
    </subcellularLocation>
</comment>
<dbReference type="SUPFAM" id="SSF56784">
    <property type="entry name" value="HAD-like"/>
    <property type="match status" value="1"/>
</dbReference>
<dbReference type="InterPro" id="IPR023299">
    <property type="entry name" value="ATPase_P-typ_cyto_dom_N"/>
</dbReference>
<dbReference type="Pfam" id="PF00702">
    <property type="entry name" value="Hydrolase"/>
    <property type="match status" value="1"/>
</dbReference>
<dbReference type="EC" id="7.2.2.21" evidence="9"/>
<dbReference type="PROSITE" id="PS50846">
    <property type="entry name" value="HMA_2"/>
    <property type="match status" value="1"/>
</dbReference>
<dbReference type="AlphaFoldDB" id="A0A410QEY7"/>
<sequence>MAAMIEKEFLLEGLNCTHCAGEIEEDANKIKGVKKANINFVTKKLKVEIDEIPRAETVSDEVRSIVKRIEPDVIIHEIGGMTTDEIKDDLKTEEEEKNDNIKFVIGVIVFLAAVIFKFEYRIEFILFFISYIIIGGEVLINAFKNILKGKVFDENFLMSIATIGAFIIGEYPEAVSVMLFYEIGEYFQGKAVDHSRKSISTLLDIRPDYANIETNEGIKKVDPNKIEIGQYIIVKPGEKVPLDGIVVEGNSFVDTSNITGESVPRSIQPGDNILSGFVNKEGLLKVRTIKKFGESTVSKILDLVENSSKQKANIEKFITRFSKYYTSVVVFSAIALAFIPPLFFHQDLSTWVYRALIFLVASCPCALVVSIPLGFFGGIGGASKSGILVKGGNYLEGLSMADTIVFDKTGTLTKGIFEVTEVEGVKGYSEDDILKLAAYGEIFSNHPIAKSIVKQYGKEIDKSQISNYREIPGKGIEVTVEGSKVLLGNVKLLQEHGLKVADKSSIGTVVYVSKDEEYIGNIVISDEIRDESKETIKKLKALGIRKTIMLSGDKKTTAEQVGKEIGIDEIYGELLPQEKVEMMDRILKNKKGKKKVIFVGDGVNDAPVIARADVGISMGGMGSDAAVEASDVVIMDDEISKVKTAINISHNTNRIVRENVVFALGVKMVVLILGALGIANMWSAVFADVGVALISVFNSIRALKVEE</sequence>
<dbReference type="InterPro" id="IPR001757">
    <property type="entry name" value="P_typ_ATPase"/>
</dbReference>
<dbReference type="InterPro" id="IPR018303">
    <property type="entry name" value="ATPase_P-typ_P_site"/>
</dbReference>
<dbReference type="Proteomes" id="UP000287969">
    <property type="component" value="Chromosome"/>
</dbReference>
<evidence type="ECO:0000313" key="14">
    <source>
        <dbReference type="Proteomes" id="UP000287969"/>
    </source>
</evidence>
<evidence type="ECO:0000256" key="9">
    <source>
        <dbReference type="ARBA" id="ARBA00039103"/>
    </source>
</evidence>
<evidence type="ECO:0000256" key="4">
    <source>
        <dbReference type="ARBA" id="ARBA00022692"/>
    </source>
</evidence>
<keyword evidence="14" id="KW-1185">Reference proteome</keyword>
<dbReference type="GO" id="GO:0005524">
    <property type="term" value="F:ATP binding"/>
    <property type="evidence" value="ECO:0007669"/>
    <property type="project" value="UniProtKB-UniRule"/>
</dbReference>
<keyword evidence="4 11" id="KW-0812">Transmembrane</keyword>
<dbReference type="FunFam" id="2.70.150.10:FF:000002">
    <property type="entry name" value="Copper-transporting ATPase 1, putative"/>
    <property type="match status" value="1"/>
</dbReference>
<dbReference type="Pfam" id="PF00122">
    <property type="entry name" value="E1-E2_ATPase"/>
    <property type="match status" value="1"/>
</dbReference>
<evidence type="ECO:0000256" key="1">
    <source>
        <dbReference type="ARBA" id="ARBA00004651"/>
    </source>
</evidence>